<feature type="region of interest" description="Disordered" evidence="1">
    <location>
        <begin position="270"/>
        <end position="390"/>
    </location>
</feature>
<dbReference type="Proteomes" id="UP000824469">
    <property type="component" value="Unassembled WGS sequence"/>
</dbReference>
<dbReference type="InterPro" id="IPR038795">
    <property type="entry name" value="MED8_plant"/>
</dbReference>
<evidence type="ECO:0000313" key="2">
    <source>
        <dbReference type="EMBL" id="KAH9329963.1"/>
    </source>
</evidence>
<proteinExistence type="predicted"/>
<dbReference type="OMA" id="YPKNVNQ"/>
<comment type="caution">
    <text evidence="2">The sequence shown here is derived from an EMBL/GenBank/DDBJ whole genome shotgun (WGS) entry which is preliminary data.</text>
</comment>
<gene>
    <name evidence="2" type="ORF">KI387_002071</name>
</gene>
<name>A0AA38GVX8_TAXCH</name>
<evidence type="ECO:0008006" key="4">
    <source>
        <dbReference type="Google" id="ProtNLM"/>
    </source>
</evidence>
<sequence>MAAAAAGGGAPQLNAGLQQQLNLEDVKNRAMDLFKAIARIREQLEGNANVKWQDVLSQFSVVNVSLVKIVDDIKKVSKAFVVYPKNVNQENSTKLPVMLSSKLLPEMELEETSRRQQILHGISSLPVQTQVEKLKSRIEAIGTACNNAEKCISEARKLYGLGTRHNPGIIPQLDKLQAAKIEEQEKLLRSAVNSGEGLRLPLDQRMMPMALPPHLELGVAMGDGETSFQEATGTMYPRNPSSLSSMGVMNAGASISVSSVQPIGRSALSPLTGTGGISTDNTAVSPMQYTNSPSPQQQQRPKVVHTLQQPQPYLSQQLRASSAYTNAQTHIPPSQEQQNQLQAKFQQERQSYHTFPNRQFTSGSAQQHGIAQNTQGSQSKHHLASAGNPATLYSGNQNFGTSQMFNVPAGYQRNVSSQMFSET</sequence>
<dbReference type="AlphaFoldDB" id="A0AA38GVX8"/>
<dbReference type="GO" id="GO:0016592">
    <property type="term" value="C:mediator complex"/>
    <property type="evidence" value="ECO:0007669"/>
    <property type="project" value="InterPro"/>
</dbReference>
<feature type="compositionally biased region" description="Low complexity" evidence="1">
    <location>
        <begin position="307"/>
        <end position="318"/>
    </location>
</feature>
<feature type="compositionally biased region" description="Polar residues" evidence="1">
    <location>
        <begin position="270"/>
        <end position="300"/>
    </location>
</feature>
<feature type="non-terminal residue" evidence="2">
    <location>
        <position position="1"/>
    </location>
</feature>
<protein>
    <recommendedName>
        <fullName evidence="4">Mediator of RNA polymerase II transcription subunit 8</fullName>
    </recommendedName>
</protein>
<evidence type="ECO:0000256" key="1">
    <source>
        <dbReference type="SAM" id="MobiDB-lite"/>
    </source>
</evidence>
<feature type="compositionally biased region" description="Polar residues" evidence="1">
    <location>
        <begin position="319"/>
        <end position="345"/>
    </location>
</feature>
<keyword evidence="3" id="KW-1185">Reference proteome</keyword>
<dbReference type="PANTHER" id="PTHR35552">
    <property type="entry name" value="MEDIATOR OF RNA POLYMERASE II TRANSCRIPTION SUBUNIT 8"/>
    <property type="match status" value="1"/>
</dbReference>
<dbReference type="PANTHER" id="PTHR35552:SF1">
    <property type="entry name" value="MEDIATOR OF RNA POLYMERASE II TRANSCRIPTION SUBUNIT 8"/>
    <property type="match status" value="1"/>
</dbReference>
<reference evidence="2 3" key="1">
    <citation type="journal article" date="2021" name="Nat. Plants">
        <title>The Taxus genome provides insights into paclitaxel biosynthesis.</title>
        <authorList>
            <person name="Xiong X."/>
            <person name="Gou J."/>
            <person name="Liao Q."/>
            <person name="Li Y."/>
            <person name="Zhou Q."/>
            <person name="Bi G."/>
            <person name="Li C."/>
            <person name="Du R."/>
            <person name="Wang X."/>
            <person name="Sun T."/>
            <person name="Guo L."/>
            <person name="Liang H."/>
            <person name="Lu P."/>
            <person name="Wu Y."/>
            <person name="Zhang Z."/>
            <person name="Ro D.K."/>
            <person name="Shang Y."/>
            <person name="Huang S."/>
            <person name="Yan J."/>
        </authorList>
    </citation>
    <scope>NUCLEOTIDE SEQUENCE [LARGE SCALE GENOMIC DNA]</scope>
    <source>
        <strain evidence="2">Ta-2019</strain>
    </source>
</reference>
<accession>A0AA38GVX8</accession>
<feature type="compositionally biased region" description="Polar residues" evidence="1">
    <location>
        <begin position="352"/>
        <end position="378"/>
    </location>
</feature>
<dbReference type="EMBL" id="JAHRHJ020000001">
    <property type="protein sequence ID" value="KAH9329963.1"/>
    <property type="molecule type" value="Genomic_DNA"/>
</dbReference>
<organism evidence="2 3">
    <name type="scientific">Taxus chinensis</name>
    <name type="common">Chinese yew</name>
    <name type="synonym">Taxus wallichiana var. chinensis</name>
    <dbReference type="NCBI Taxonomy" id="29808"/>
    <lineage>
        <taxon>Eukaryota</taxon>
        <taxon>Viridiplantae</taxon>
        <taxon>Streptophyta</taxon>
        <taxon>Embryophyta</taxon>
        <taxon>Tracheophyta</taxon>
        <taxon>Spermatophyta</taxon>
        <taxon>Pinopsida</taxon>
        <taxon>Pinidae</taxon>
        <taxon>Conifers II</taxon>
        <taxon>Cupressales</taxon>
        <taxon>Taxaceae</taxon>
        <taxon>Taxus</taxon>
    </lineage>
</organism>
<evidence type="ECO:0000313" key="3">
    <source>
        <dbReference type="Proteomes" id="UP000824469"/>
    </source>
</evidence>